<keyword evidence="1" id="KW-0175">Coiled coil</keyword>
<feature type="coiled-coil region" evidence="1">
    <location>
        <begin position="490"/>
        <end position="517"/>
    </location>
</feature>
<feature type="non-terminal residue" evidence="3">
    <location>
        <position position="533"/>
    </location>
</feature>
<evidence type="ECO:0000313" key="4">
    <source>
        <dbReference type="Proteomes" id="UP001497623"/>
    </source>
</evidence>
<feature type="non-terminal residue" evidence="3">
    <location>
        <position position="1"/>
    </location>
</feature>
<evidence type="ECO:0000256" key="2">
    <source>
        <dbReference type="SAM" id="MobiDB-lite"/>
    </source>
</evidence>
<dbReference type="AlphaFoldDB" id="A0AAV2RCM9"/>
<feature type="region of interest" description="Disordered" evidence="2">
    <location>
        <begin position="270"/>
        <end position="336"/>
    </location>
</feature>
<protein>
    <submittedName>
        <fullName evidence="3">Uncharacterized protein</fullName>
    </submittedName>
</protein>
<dbReference type="EMBL" id="CAXKWB010019373">
    <property type="protein sequence ID" value="CAL4121849.1"/>
    <property type="molecule type" value="Genomic_DNA"/>
</dbReference>
<proteinExistence type="predicted"/>
<accession>A0AAV2RCM9</accession>
<comment type="caution">
    <text evidence="3">The sequence shown here is derived from an EMBL/GenBank/DDBJ whole genome shotgun (WGS) entry which is preliminary data.</text>
</comment>
<dbReference type="Proteomes" id="UP001497623">
    <property type="component" value="Unassembled WGS sequence"/>
</dbReference>
<reference evidence="3 4" key="1">
    <citation type="submission" date="2024-05" db="EMBL/GenBank/DDBJ databases">
        <authorList>
            <person name="Wallberg A."/>
        </authorList>
    </citation>
    <scope>NUCLEOTIDE SEQUENCE [LARGE SCALE GENOMIC DNA]</scope>
</reference>
<feature type="region of interest" description="Disordered" evidence="2">
    <location>
        <begin position="124"/>
        <end position="155"/>
    </location>
</feature>
<sequence length="533" mass="60439">ASAKALGEQVLEVTDSLSLDDVVCGRGDQPLEHHQFTIALLLLLNEVRVQIGATLESLNQWLGSLMPLSFKKEGLEPCETSIADLLRSLTKDGKTPNLQGLKQVIPKSAFIAKTMVNLKTDAEKKKKDIPEVKNESTAKQEDSTKEGSNEQESNDFDKNLLDSFEYFLKYVNLDKLMNNTAAPVAISDFKQHLLYSLWKYKLMIRAKDLTLMSWIQQICPVSLNQPSLEKLAQAAKSLYEHMQENPQDQGKLNLPLLVQKSPADTISETENKIEQKNEQTLPSKIFEDSKPNATNSELARNDNSKSSSSQKHKNVKSVKRKRSLKGNKVKSIQSQENITKVTDSNLENVQLRVTNLEKQSKKQEISEKYPINNNDKVNSISKISDSIADSHVHDRLNSLSGSIKESLYLEVRKEKELNKCVEMISDDINEIKSPSKKQKEVVKEMKMNKCINNTAIDIIETTKLTSDKSFNFFEKYDKNEDSEVSNDGADNELALKVQELERQLKEVKQQNMKLLEITHKNRHNNNNNHLATK</sequence>
<evidence type="ECO:0000313" key="3">
    <source>
        <dbReference type="EMBL" id="CAL4121849.1"/>
    </source>
</evidence>
<organism evidence="3 4">
    <name type="scientific">Meganyctiphanes norvegica</name>
    <name type="common">Northern krill</name>
    <name type="synonym">Thysanopoda norvegica</name>
    <dbReference type="NCBI Taxonomy" id="48144"/>
    <lineage>
        <taxon>Eukaryota</taxon>
        <taxon>Metazoa</taxon>
        <taxon>Ecdysozoa</taxon>
        <taxon>Arthropoda</taxon>
        <taxon>Crustacea</taxon>
        <taxon>Multicrustacea</taxon>
        <taxon>Malacostraca</taxon>
        <taxon>Eumalacostraca</taxon>
        <taxon>Eucarida</taxon>
        <taxon>Euphausiacea</taxon>
        <taxon>Euphausiidae</taxon>
        <taxon>Meganyctiphanes</taxon>
    </lineage>
</organism>
<name>A0AAV2RCM9_MEGNR</name>
<keyword evidence="4" id="KW-1185">Reference proteome</keyword>
<feature type="compositionally biased region" description="Basic residues" evidence="2">
    <location>
        <begin position="310"/>
        <end position="328"/>
    </location>
</feature>
<evidence type="ECO:0000256" key="1">
    <source>
        <dbReference type="SAM" id="Coils"/>
    </source>
</evidence>
<gene>
    <name evidence="3" type="ORF">MNOR_LOCUS22711</name>
</gene>
<feature type="compositionally biased region" description="Basic and acidic residues" evidence="2">
    <location>
        <begin position="124"/>
        <end position="148"/>
    </location>
</feature>